<dbReference type="EMBL" id="FOIC01000044">
    <property type="protein sequence ID" value="SEU09960.1"/>
    <property type="molecule type" value="Genomic_DNA"/>
</dbReference>
<organism evidence="4 5">
    <name type="scientific">Natrinema hispanicum</name>
    <dbReference type="NCBI Taxonomy" id="392421"/>
    <lineage>
        <taxon>Archaea</taxon>
        <taxon>Methanobacteriati</taxon>
        <taxon>Methanobacteriota</taxon>
        <taxon>Stenosarchaea group</taxon>
        <taxon>Halobacteria</taxon>
        <taxon>Halobacteriales</taxon>
        <taxon>Natrialbaceae</taxon>
        <taxon>Natrinema</taxon>
    </lineage>
</organism>
<feature type="transmembrane region" description="Helical" evidence="1">
    <location>
        <begin position="32"/>
        <end position="50"/>
    </location>
</feature>
<dbReference type="EMBL" id="SHMP01000007">
    <property type="protein sequence ID" value="RZV06546.1"/>
    <property type="molecule type" value="Genomic_DNA"/>
</dbReference>
<dbReference type="Proteomes" id="UP000291097">
    <property type="component" value="Unassembled WGS sequence"/>
</dbReference>
<keyword evidence="1" id="KW-1133">Transmembrane helix</keyword>
<name>A0A1I0JK18_9EURY</name>
<dbReference type="EMBL" id="FMZP01000034">
    <property type="protein sequence ID" value="SDD60785.1"/>
    <property type="molecule type" value="Genomic_DNA"/>
</dbReference>
<sequence>MNQIESVGVLFIGLGLITGSTATVQGFSRVVVPSVFLIGLGIVVTIVGKYR</sequence>
<protein>
    <submittedName>
        <fullName evidence="4">Uncharacterized protein</fullName>
    </submittedName>
</protein>
<gene>
    <name evidence="2" type="ORF">BDK88_3560</name>
    <name evidence="4" type="ORF">SAMN04488694_14421</name>
    <name evidence="3" type="ORF">SAMN05192552_103413</name>
</gene>
<evidence type="ECO:0000313" key="6">
    <source>
        <dbReference type="Proteomes" id="UP000291097"/>
    </source>
</evidence>
<proteinExistence type="predicted"/>
<evidence type="ECO:0000313" key="3">
    <source>
        <dbReference type="EMBL" id="SDD60785.1"/>
    </source>
</evidence>
<accession>A0A1I0JK18</accession>
<evidence type="ECO:0000313" key="7">
    <source>
        <dbReference type="Proteomes" id="UP000324021"/>
    </source>
</evidence>
<dbReference type="STRING" id="392421.SAMN04488694_14421"/>
<keyword evidence="5" id="KW-1185">Reference proteome</keyword>
<evidence type="ECO:0000313" key="2">
    <source>
        <dbReference type="EMBL" id="RZV06546.1"/>
    </source>
</evidence>
<dbReference type="OrthoDB" id="373019at2157"/>
<evidence type="ECO:0000256" key="1">
    <source>
        <dbReference type="SAM" id="Phobius"/>
    </source>
</evidence>
<dbReference type="RefSeq" id="WP_165396988.1">
    <property type="nucleotide sequence ID" value="NZ_FMZP01000034.1"/>
</dbReference>
<evidence type="ECO:0000313" key="5">
    <source>
        <dbReference type="Proteomes" id="UP000199320"/>
    </source>
</evidence>
<evidence type="ECO:0000313" key="4">
    <source>
        <dbReference type="EMBL" id="SEU09960.1"/>
    </source>
</evidence>
<dbReference type="Proteomes" id="UP000324021">
    <property type="component" value="Unassembled WGS sequence"/>
</dbReference>
<reference evidence="5 7" key="2">
    <citation type="submission" date="2016-10" db="EMBL/GenBank/DDBJ databases">
        <authorList>
            <person name="Varghese N."/>
            <person name="Submissions S."/>
        </authorList>
    </citation>
    <scope>NUCLEOTIDE SEQUENCE [LARGE SCALE GENOMIC DNA]</scope>
    <source>
        <strain evidence="3 7">CDM_1</strain>
        <strain evidence="5">CDM_6</strain>
    </source>
</reference>
<dbReference type="Proteomes" id="UP000199320">
    <property type="component" value="Unassembled WGS sequence"/>
</dbReference>
<keyword evidence="1" id="KW-0472">Membrane</keyword>
<reference evidence="2 6" key="3">
    <citation type="submission" date="2019-02" db="EMBL/GenBank/DDBJ databases">
        <title>Genomic Encyclopedia of Archaeal and Bacterial Type Strains, Phase II (KMG-II): from individual species to whole genera.</title>
        <authorList>
            <person name="Goeker M."/>
        </authorList>
    </citation>
    <scope>NUCLEOTIDE SEQUENCE [LARGE SCALE GENOMIC DNA]</scope>
    <source>
        <strain evidence="2 6">DSM 18328</strain>
    </source>
</reference>
<dbReference type="AlphaFoldDB" id="A0A1I0JK18"/>
<keyword evidence="1" id="KW-0812">Transmembrane</keyword>
<reference evidence="4" key="1">
    <citation type="submission" date="2016-10" db="EMBL/GenBank/DDBJ databases">
        <authorList>
            <person name="de Groot N.N."/>
        </authorList>
    </citation>
    <scope>NUCLEOTIDE SEQUENCE [LARGE SCALE GENOMIC DNA]</scope>
    <source>
        <strain evidence="4">CDM_6</strain>
    </source>
</reference>